<name>A0AAN9WHU4_9ORTH</name>
<evidence type="ECO:0000256" key="13">
    <source>
        <dbReference type="ARBA" id="ARBA00044479"/>
    </source>
</evidence>
<dbReference type="PANTHER" id="PTHR43028">
    <property type="entry name" value="3'(2'),5'-BISPHOSPHATE NUCLEOTIDASE 1"/>
    <property type="match status" value="1"/>
</dbReference>
<dbReference type="CDD" id="cd01640">
    <property type="entry name" value="IPPase"/>
    <property type="match status" value="1"/>
</dbReference>
<evidence type="ECO:0000256" key="3">
    <source>
        <dbReference type="ARBA" id="ARBA00012633"/>
    </source>
</evidence>
<dbReference type="FunFam" id="3.40.190.80:FF:000006">
    <property type="entry name" value="Bisphosphate nucleotidase 1"/>
    <property type="match status" value="1"/>
</dbReference>
<evidence type="ECO:0000256" key="10">
    <source>
        <dbReference type="ARBA" id="ARBA00044465"/>
    </source>
</evidence>
<comment type="catalytic activity">
    <reaction evidence="13">
        <text>adenosine 3',5'-bisphosphate + H2O = AMP + phosphate</text>
        <dbReference type="Rhea" id="RHEA:10040"/>
        <dbReference type="ChEBI" id="CHEBI:15377"/>
        <dbReference type="ChEBI" id="CHEBI:43474"/>
        <dbReference type="ChEBI" id="CHEBI:58343"/>
        <dbReference type="ChEBI" id="CHEBI:456215"/>
        <dbReference type="EC" id="3.1.3.7"/>
    </reaction>
    <physiologicalReaction direction="left-to-right" evidence="13">
        <dbReference type="Rhea" id="RHEA:10041"/>
    </physiologicalReaction>
</comment>
<evidence type="ECO:0000256" key="2">
    <source>
        <dbReference type="ARBA" id="ARBA00009759"/>
    </source>
</evidence>
<comment type="catalytic activity">
    <reaction evidence="12">
        <text>1D-myo-inositol 1,4-bisphosphate + H2O = 1D-myo-inositol 4-phosphate + phosphate</text>
        <dbReference type="Rhea" id="RHEA:15553"/>
        <dbReference type="ChEBI" id="CHEBI:15377"/>
        <dbReference type="ChEBI" id="CHEBI:43474"/>
        <dbReference type="ChEBI" id="CHEBI:58282"/>
        <dbReference type="ChEBI" id="CHEBI:58469"/>
        <dbReference type="EC" id="3.1.3.57"/>
    </reaction>
    <physiologicalReaction direction="left-to-right" evidence="12">
        <dbReference type="Rhea" id="RHEA:15554"/>
    </physiologicalReaction>
</comment>
<sequence length="307" mass="33510">MAHSAPLIIRLVASSVRTARRAGDIIRNVMAQGDLRIVEKGKNDYQTEADRSAQQCIIKSLERQFPSITIIGEEEQSSCDVPHEWIVTESEPDILSLDCPEELQNIRDEEVVVWVDPLDGTSEFTQGLVDHVTVLIGIAVGDRSVAGIIHQPYYKNEKGANSQGRTLWGIRGIGVGGFEAQVPPSGQRIIVTTRSHRTPEVHDAVEALQPAKVMYVGGAGHKVILLLEGKAHAYVFPSTGCKRWDTCAPEAVLAAAGGKLTDVNGHEYSYCKDTPYMNSSGVLATGAGQDHEWYIRKIPGAVRDKFV</sequence>
<comment type="similarity">
    <text evidence="2">Belongs to the inositol monophosphatase superfamily.</text>
</comment>
<protein>
    <recommendedName>
        <fullName evidence="8">3'(2'),5'-bisphosphate nucleotidase 1</fullName>
        <ecNumber evidence="15">3.1.3.57</ecNumber>
        <ecNumber evidence="3">3.1.3.7</ecNumber>
    </recommendedName>
    <alternativeName>
        <fullName evidence="16">3'-phosphoadenosine 5'-phosphate phosphatase</fullName>
    </alternativeName>
    <alternativeName>
        <fullName evidence="9">Bisphosphate 3'-nucleotidase 1</fullName>
    </alternativeName>
    <alternativeName>
        <fullName evidence="17">Inositol-polyphosphate 1-phosphatase</fullName>
    </alternativeName>
</protein>
<proteinExistence type="inferred from homology"/>
<evidence type="ECO:0000256" key="4">
    <source>
        <dbReference type="ARBA" id="ARBA00022671"/>
    </source>
</evidence>
<dbReference type="InterPro" id="IPR020550">
    <property type="entry name" value="Inositol_monophosphatase_CS"/>
</dbReference>
<dbReference type="SUPFAM" id="SSF56655">
    <property type="entry name" value="Carbohydrate phosphatase"/>
    <property type="match status" value="1"/>
</dbReference>
<feature type="binding site" evidence="18">
    <location>
        <position position="116"/>
    </location>
    <ligand>
        <name>Mg(2+)</name>
        <dbReference type="ChEBI" id="CHEBI:18420"/>
        <label>1</label>
        <note>catalytic</note>
    </ligand>
</feature>
<evidence type="ECO:0000256" key="16">
    <source>
        <dbReference type="ARBA" id="ARBA00044544"/>
    </source>
</evidence>
<dbReference type="Gene3D" id="3.30.540.10">
    <property type="entry name" value="Fructose-1,6-Bisphosphatase, subunit A, domain 1"/>
    <property type="match status" value="1"/>
</dbReference>
<comment type="caution">
    <text evidence="19">The sequence shown here is derived from an EMBL/GenBank/DDBJ whole genome shotgun (WGS) entry which is preliminary data.</text>
</comment>
<evidence type="ECO:0000256" key="17">
    <source>
        <dbReference type="ARBA" id="ARBA00044554"/>
    </source>
</evidence>
<comment type="catalytic activity">
    <reaction evidence="10">
        <text>1D-myo-inositol 1,3,4-trisphosphate + H2O = 1D-myo-inositol 3,4-bisphosphate + phosphate</text>
        <dbReference type="Rhea" id="RHEA:70319"/>
        <dbReference type="ChEBI" id="CHEBI:15377"/>
        <dbReference type="ChEBI" id="CHEBI:43474"/>
        <dbReference type="ChEBI" id="CHEBI:58414"/>
        <dbReference type="ChEBI" id="CHEBI:83241"/>
    </reaction>
    <physiologicalReaction direction="left-to-right" evidence="10">
        <dbReference type="Rhea" id="RHEA:70320"/>
    </physiologicalReaction>
</comment>
<reference evidence="19 20" key="1">
    <citation type="submission" date="2024-03" db="EMBL/GenBank/DDBJ databases">
        <title>The genome assembly and annotation of the cricket Gryllus longicercus Weissman &amp; Gray.</title>
        <authorList>
            <person name="Szrajer S."/>
            <person name="Gray D."/>
            <person name="Ylla G."/>
        </authorList>
    </citation>
    <scope>NUCLEOTIDE SEQUENCE [LARGE SCALE GENOMIC DNA]</scope>
    <source>
        <strain evidence="19">DAG 2021-001</strain>
        <tissue evidence="19">Whole body minus gut</tissue>
    </source>
</reference>
<keyword evidence="7 18" id="KW-0460">Magnesium</keyword>
<dbReference type="AlphaFoldDB" id="A0AAN9WHU4"/>
<evidence type="ECO:0000256" key="5">
    <source>
        <dbReference type="ARBA" id="ARBA00022723"/>
    </source>
</evidence>
<keyword evidence="6" id="KW-0378">Hydrolase</keyword>
<comment type="catalytic activity">
    <reaction evidence="14">
        <text>3'-phosphoadenylyl sulfate + H2O = adenosine 5'-phosphosulfate + phosphate</text>
        <dbReference type="Rhea" id="RHEA:77639"/>
        <dbReference type="ChEBI" id="CHEBI:15377"/>
        <dbReference type="ChEBI" id="CHEBI:43474"/>
        <dbReference type="ChEBI" id="CHEBI:58243"/>
        <dbReference type="ChEBI" id="CHEBI:58339"/>
        <dbReference type="EC" id="3.1.3.7"/>
    </reaction>
    <physiologicalReaction direction="left-to-right" evidence="14">
        <dbReference type="Rhea" id="RHEA:77640"/>
    </physiologicalReaction>
</comment>
<dbReference type="GO" id="GO:0008441">
    <property type="term" value="F:3'(2'),5'-bisphosphate nucleotidase activity"/>
    <property type="evidence" value="ECO:0007669"/>
    <property type="project" value="UniProtKB-EC"/>
</dbReference>
<dbReference type="Pfam" id="PF00459">
    <property type="entry name" value="Inositol_P"/>
    <property type="match status" value="1"/>
</dbReference>
<dbReference type="EC" id="3.1.3.7" evidence="3"/>
<feature type="binding site" evidence="18">
    <location>
        <position position="245"/>
    </location>
    <ligand>
        <name>Mg(2+)</name>
        <dbReference type="ChEBI" id="CHEBI:18420"/>
        <label>1</label>
        <note>catalytic</note>
    </ligand>
</feature>
<evidence type="ECO:0000256" key="1">
    <source>
        <dbReference type="ARBA" id="ARBA00001946"/>
    </source>
</evidence>
<dbReference type="GO" id="GO:0046872">
    <property type="term" value="F:metal ion binding"/>
    <property type="evidence" value="ECO:0007669"/>
    <property type="project" value="UniProtKB-KW"/>
</dbReference>
<evidence type="ECO:0000256" key="11">
    <source>
        <dbReference type="ARBA" id="ARBA00044466"/>
    </source>
</evidence>
<accession>A0AAN9WHU4</accession>
<evidence type="ECO:0000256" key="6">
    <source>
        <dbReference type="ARBA" id="ARBA00022801"/>
    </source>
</evidence>
<evidence type="ECO:0000256" key="14">
    <source>
        <dbReference type="ARBA" id="ARBA00044484"/>
    </source>
</evidence>
<comment type="cofactor">
    <cofactor evidence="1 18">
        <name>Mg(2+)</name>
        <dbReference type="ChEBI" id="CHEBI:18420"/>
    </cofactor>
</comment>
<dbReference type="Proteomes" id="UP001378592">
    <property type="component" value="Unassembled WGS sequence"/>
</dbReference>
<dbReference type="GO" id="GO:0004441">
    <property type="term" value="F:inositol-1,4-bisphosphate 1-phosphatase activity"/>
    <property type="evidence" value="ECO:0007669"/>
    <property type="project" value="UniProtKB-EC"/>
</dbReference>
<dbReference type="GO" id="GO:0046854">
    <property type="term" value="P:phosphatidylinositol phosphate biosynthetic process"/>
    <property type="evidence" value="ECO:0007669"/>
    <property type="project" value="InterPro"/>
</dbReference>
<dbReference type="PROSITE" id="PS00630">
    <property type="entry name" value="IMP_2"/>
    <property type="match status" value="1"/>
</dbReference>
<feature type="binding site" evidence="18">
    <location>
        <position position="73"/>
    </location>
    <ligand>
        <name>Mg(2+)</name>
        <dbReference type="ChEBI" id="CHEBI:18420"/>
        <label>1</label>
        <note>catalytic</note>
    </ligand>
</feature>
<dbReference type="PANTHER" id="PTHR43028:SF5">
    <property type="entry name" value="3'(2'),5'-BISPHOSPHATE NUCLEOTIDASE 1"/>
    <property type="match status" value="1"/>
</dbReference>
<feature type="binding site" evidence="18">
    <location>
        <position position="118"/>
    </location>
    <ligand>
        <name>Mg(2+)</name>
        <dbReference type="ChEBI" id="CHEBI:18420"/>
        <label>1</label>
        <note>catalytic</note>
    </ligand>
</feature>
<dbReference type="InterPro" id="IPR000760">
    <property type="entry name" value="Inositol_monophosphatase-like"/>
</dbReference>
<keyword evidence="20" id="KW-1185">Reference proteome</keyword>
<dbReference type="FunFam" id="3.30.540.10:FF:000023">
    <property type="entry name" value="Protein CBR-TAG-231"/>
    <property type="match status" value="1"/>
</dbReference>
<dbReference type="PROSITE" id="PS00629">
    <property type="entry name" value="IMP_1"/>
    <property type="match status" value="1"/>
</dbReference>
<dbReference type="InterPro" id="IPR020583">
    <property type="entry name" value="Inositol_monoP_metal-BS"/>
</dbReference>
<keyword evidence="4" id="KW-0452">Lithium</keyword>
<feature type="binding site" evidence="18">
    <location>
        <position position="119"/>
    </location>
    <ligand>
        <name>Mg(2+)</name>
        <dbReference type="ChEBI" id="CHEBI:18420"/>
        <label>1</label>
        <note>catalytic</note>
    </ligand>
</feature>
<evidence type="ECO:0000256" key="18">
    <source>
        <dbReference type="PIRSR" id="PIRSR600760-2"/>
    </source>
</evidence>
<evidence type="ECO:0000256" key="12">
    <source>
        <dbReference type="ARBA" id="ARBA00044478"/>
    </source>
</evidence>
<gene>
    <name evidence="19" type="ORF">R5R35_002782</name>
</gene>
<evidence type="ECO:0000256" key="8">
    <source>
        <dbReference type="ARBA" id="ARBA00040342"/>
    </source>
</evidence>
<dbReference type="EMBL" id="JAZDUA010000026">
    <property type="protein sequence ID" value="KAK7872334.1"/>
    <property type="molecule type" value="Genomic_DNA"/>
</dbReference>
<dbReference type="Gene3D" id="3.40.190.80">
    <property type="match status" value="1"/>
</dbReference>
<organism evidence="19 20">
    <name type="scientific">Gryllus longicercus</name>
    <dbReference type="NCBI Taxonomy" id="2509291"/>
    <lineage>
        <taxon>Eukaryota</taxon>
        <taxon>Metazoa</taxon>
        <taxon>Ecdysozoa</taxon>
        <taxon>Arthropoda</taxon>
        <taxon>Hexapoda</taxon>
        <taxon>Insecta</taxon>
        <taxon>Pterygota</taxon>
        <taxon>Neoptera</taxon>
        <taxon>Polyneoptera</taxon>
        <taxon>Orthoptera</taxon>
        <taxon>Ensifera</taxon>
        <taxon>Gryllidea</taxon>
        <taxon>Grylloidea</taxon>
        <taxon>Gryllidae</taxon>
        <taxon>Gryllinae</taxon>
        <taxon>Gryllus</taxon>
    </lineage>
</organism>
<evidence type="ECO:0000256" key="9">
    <source>
        <dbReference type="ARBA" id="ARBA00041815"/>
    </source>
</evidence>
<evidence type="ECO:0000256" key="7">
    <source>
        <dbReference type="ARBA" id="ARBA00022842"/>
    </source>
</evidence>
<keyword evidence="5 18" id="KW-0479">Metal-binding</keyword>
<evidence type="ECO:0000313" key="20">
    <source>
        <dbReference type="Proteomes" id="UP001378592"/>
    </source>
</evidence>
<comment type="catalytic activity">
    <reaction evidence="11">
        <text>adenosine 2',5'-bisphosphate + H2O = AMP + phosphate</text>
        <dbReference type="Rhea" id="RHEA:77643"/>
        <dbReference type="ChEBI" id="CHEBI:15377"/>
        <dbReference type="ChEBI" id="CHEBI:43474"/>
        <dbReference type="ChEBI" id="CHEBI:194156"/>
        <dbReference type="ChEBI" id="CHEBI:456215"/>
        <dbReference type="EC" id="3.1.3.7"/>
    </reaction>
    <physiologicalReaction direction="left-to-right" evidence="11">
        <dbReference type="Rhea" id="RHEA:77644"/>
    </physiologicalReaction>
</comment>
<dbReference type="InterPro" id="IPR050725">
    <property type="entry name" value="CysQ/Inositol_MonoPase"/>
</dbReference>
<evidence type="ECO:0000256" key="15">
    <source>
        <dbReference type="ARBA" id="ARBA00044519"/>
    </source>
</evidence>
<evidence type="ECO:0000313" key="19">
    <source>
        <dbReference type="EMBL" id="KAK7872334.1"/>
    </source>
</evidence>
<dbReference type="EC" id="3.1.3.57" evidence="15"/>